<evidence type="ECO:0000256" key="2">
    <source>
        <dbReference type="SAM" id="MobiDB-lite"/>
    </source>
</evidence>
<evidence type="ECO:0000313" key="3">
    <source>
        <dbReference type="EMBL" id="KAJ1157124.1"/>
    </source>
</evidence>
<feature type="region of interest" description="Disordered" evidence="2">
    <location>
        <begin position="1"/>
        <end position="53"/>
    </location>
</feature>
<proteinExistence type="predicted"/>
<evidence type="ECO:0000256" key="1">
    <source>
        <dbReference type="SAM" id="Coils"/>
    </source>
</evidence>
<dbReference type="Proteomes" id="UP001066276">
    <property type="component" value="Chromosome 5"/>
</dbReference>
<organism evidence="3 4">
    <name type="scientific">Pleurodeles waltl</name>
    <name type="common">Iberian ribbed newt</name>
    <dbReference type="NCBI Taxonomy" id="8319"/>
    <lineage>
        <taxon>Eukaryota</taxon>
        <taxon>Metazoa</taxon>
        <taxon>Chordata</taxon>
        <taxon>Craniata</taxon>
        <taxon>Vertebrata</taxon>
        <taxon>Euteleostomi</taxon>
        <taxon>Amphibia</taxon>
        <taxon>Batrachia</taxon>
        <taxon>Caudata</taxon>
        <taxon>Salamandroidea</taxon>
        <taxon>Salamandridae</taxon>
        <taxon>Pleurodelinae</taxon>
        <taxon>Pleurodeles</taxon>
    </lineage>
</organism>
<keyword evidence="1" id="KW-0175">Coiled coil</keyword>
<gene>
    <name evidence="3" type="ORF">NDU88_009839</name>
</gene>
<sequence>MANGSLGFPGALSPSGKEKSSLSELSAGTSPGASILVECRGPQRPHDDNGNAHMSQEVPLEALLLSLTKEVRQGVLVSQANQKEIQDVCEGLANKLDILAQRTQVLETQVEELREISARKRQDTDKPKVKNKESLDKLESLEDNARRNNIRLMNVPEGMEGKNIKALEVDLLVQSGVWEDQETVLVSDIQRAH</sequence>
<dbReference type="AlphaFoldDB" id="A0AAV7RWE1"/>
<name>A0AAV7RWE1_PLEWA</name>
<dbReference type="EMBL" id="JANPWB010000009">
    <property type="protein sequence ID" value="KAJ1157124.1"/>
    <property type="molecule type" value="Genomic_DNA"/>
</dbReference>
<keyword evidence="4" id="KW-1185">Reference proteome</keyword>
<accession>A0AAV7RWE1</accession>
<protein>
    <submittedName>
        <fullName evidence="3">Uncharacterized protein</fullName>
    </submittedName>
</protein>
<evidence type="ECO:0000313" key="4">
    <source>
        <dbReference type="Proteomes" id="UP001066276"/>
    </source>
</evidence>
<reference evidence="3" key="1">
    <citation type="journal article" date="2022" name="bioRxiv">
        <title>Sequencing and chromosome-scale assembly of the giantPleurodeles waltlgenome.</title>
        <authorList>
            <person name="Brown T."/>
            <person name="Elewa A."/>
            <person name="Iarovenko S."/>
            <person name="Subramanian E."/>
            <person name="Araus A.J."/>
            <person name="Petzold A."/>
            <person name="Susuki M."/>
            <person name="Suzuki K.-i.T."/>
            <person name="Hayashi T."/>
            <person name="Toyoda A."/>
            <person name="Oliveira C."/>
            <person name="Osipova E."/>
            <person name="Leigh N.D."/>
            <person name="Simon A."/>
            <person name="Yun M.H."/>
        </authorList>
    </citation>
    <scope>NUCLEOTIDE SEQUENCE</scope>
    <source>
        <strain evidence="3">20211129_DDA</strain>
        <tissue evidence="3">Liver</tissue>
    </source>
</reference>
<feature type="coiled-coil region" evidence="1">
    <location>
        <begin position="96"/>
        <end position="151"/>
    </location>
</feature>
<comment type="caution">
    <text evidence="3">The sequence shown here is derived from an EMBL/GenBank/DDBJ whole genome shotgun (WGS) entry which is preliminary data.</text>
</comment>